<keyword evidence="1" id="KW-0812">Transmembrane</keyword>
<proteinExistence type="predicted"/>
<evidence type="ECO:0000256" key="1">
    <source>
        <dbReference type="SAM" id="Phobius"/>
    </source>
</evidence>
<dbReference type="Proteomes" id="UP001445732">
    <property type="component" value="Unassembled WGS sequence"/>
</dbReference>
<keyword evidence="3" id="KW-1185">Reference proteome</keyword>
<evidence type="ECO:0000313" key="3">
    <source>
        <dbReference type="Proteomes" id="UP001445732"/>
    </source>
</evidence>
<accession>A0ABV1NS77</accession>
<keyword evidence="1" id="KW-1133">Transmembrane helix</keyword>
<reference evidence="2 3" key="1">
    <citation type="submission" date="2024-06" db="EMBL/GenBank/DDBJ databases">
        <title>Brevundimonas sp. C11.</title>
        <authorList>
            <person name="Maltman C."/>
        </authorList>
    </citation>
    <scope>NUCLEOTIDE SEQUENCE [LARGE SCALE GENOMIC DNA]</scope>
    <source>
        <strain evidence="2 3">C11</strain>
    </source>
</reference>
<evidence type="ECO:0000313" key="2">
    <source>
        <dbReference type="EMBL" id="MEQ7156503.1"/>
    </source>
</evidence>
<name>A0ABV1NS77_9CAUL</name>
<evidence type="ECO:0008006" key="4">
    <source>
        <dbReference type="Google" id="ProtNLM"/>
    </source>
</evidence>
<organism evidence="2 3">
    <name type="scientific">Brevundimonas aurifodinae</name>
    <dbReference type="NCBI Taxonomy" id="1508312"/>
    <lineage>
        <taxon>Bacteria</taxon>
        <taxon>Pseudomonadati</taxon>
        <taxon>Pseudomonadota</taxon>
        <taxon>Alphaproteobacteria</taxon>
        <taxon>Caulobacterales</taxon>
        <taxon>Caulobacteraceae</taxon>
        <taxon>Brevundimonas</taxon>
    </lineage>
</organism>
<dbReference type="RefSeq" id="WP_349685655.1">
    <property type="nucleotide sequence ID" value="NZ_JBEGDD010000015.1"/>
</dbReference>
<keyword evidence="1" id="KW-0472">Membrane</keyword>
<comment type="caution">
    <text evidence="2">The sequence shown here is derived from an EMBL/GenBank/DDBJ whole genome shotgun (WGS) entry which is preliminary data.</text>
</comment>
<protein>
    <recommendedName>
        <fullName evidence="4">TM2 domain-containing protein</fullName>
    </recommendedName>
</protein>
<dbReference type="EMBL" id="JBEGDD010000015">
    <property type="protein sequence ID" value="MEQ7156503.1"/>
    <property type="molecule type" value="Genomic_DNA"/>
</dbReference>
<feature type="transmembrane region" description="Helical" evidence="1">
    <location>
        <begin position="85"/>
        <end position="105"/>
    </location>
</feature>
<sequence length="151" mass="16930">MAYPDARATFVSQYGTTDYAKWLVQVGEYVRCSWHAEDALLKGRPLTEADEPTTAHLWDAYSADDLEEMRVRAVNALVAYKKRYIVAYVVGAVWLVLPAFVRYVLKQMASGILGALGVFLFSLLVLWLFPQLAIWAGEQISPIVEASRNQG</sequence>
<feature type="transmembrane region" description="Helical" evidence="1">
    <location>
        <begin position="111"/>
        <end position="129"/>
    </location>
</feature>
<gene>
    <name evidence="2" type="ORF">ABN401_14885</name>
</gene>